<dbReference type="Pfam" id="PF14200">
    <property type="entry name" value="RicinB_lectin_2"/>
    <property type="match status" value="1"/>
</dbReference>
<organism evidence="2 3">
    <name type="scientific">Paramarasmius palmivorus</name>
    <dbReference type="NCBI Taxonomy" id="297713"/>
    <lineage>
        <taxon>Eukaryota</taxon>
        <taxon>Fungi</taxon>
        <taxon>Dikarya</taxon>
        <taxon>Basidiomycota</taxon>
        <taxon>Agaricomycotina</taxon>
        <taxon>Agaricomycetes</taxon>
        <taxon>Agaricomycetidae</taxon>
        <taxon>Agaricales</taxon>
        <taxon>Marasmiineae</taxon>
        <taxon>Marasmiaceae</taxon>
        <taxon>Paramarasmius</taxon>
    </lineage>
</organism>
<dbReference type="EMBL" id="JAYKXP010000007">
    <property type="protein sequence ID" value="KAK7056425.1"/>
    <property type="molecule type" value="Genomic_DNA"/>
</dbReference>
<accession>A0AAW0DXY6</accession>
<reference evidence="2 3" key="1">
    <citation type="submission" date="2024-01" db="EMBL/GenBank/DDBJ databases">
        <title>A draft genome for a cacao thread blight-causing isolate of Paramarasmius palmivorus.</title>
        <authorList>
            <person name="Baruah I.K."/>
            <person name="Bukari Y."/>
            <person name="Amoako-Attah I."/>
            <person name="Meinhardt L.W."/>
            <person name="Bailey B.A."/>
            <person name="Cohen S.P."/>
        </authorList>
    </citation>
    <scope>NUCLEOTIDE SEQUENCE [LARGE SCALE GENOMIC DNA]</scope>
    <source>
        <strain evidence="2 3">GH-12</strain>
    </source>
</reference>
<feature type="domain" description="Ricin B lectin" evidence="1">
    <location>
        <begin position="31"/>
        <end position="116"/>
    </location>
</feature>
<evidence type="ECO:0000313" key="2">
    <source>
        <dbReference type="EMBL" id="KAK7056425.1"/>
    </source>
</evidence>
<name>A0AAW0DXY6_9AGAR</name>
<dbReference type="AlphaFoldDB" id="A0AAW0DXY6"/>
<evidence type="ECO:0000313" key="3">
    <source>
        <dbReference type="Proteomes" id="UP001383192"/>
    </source>
</evidence>
<dbReference type="Proteomes" id="UP001383192">
    <property type="component" value="Unassembled WGS sequence"/>
</dbReference>
<proteinExistence type="predicted"/>
<sequence length="131" mass="14808">METVGLIGALPLPNADETSKVTGFELHGGENQRWYLEQTEEGHWTLKTEKGPYLGRYSEDEGTNVIGTDDPVHWDIWPDRNNGDWFRIYVPGAPSPMNIDLSDHGNPANGTPVTLWGEWEGEHQAWVFQEC</sequence>
<keyword evidence="3" id="KW-1185">Reference proteome</keyword>
<gene>
    <name evidence="2" type="ORF">VNI00_002980</name>
</gene>
<dbReference type="SUPFAM" id="SSF50370">
    <property type="entry name" value="Ricin B-like lectins"/>
    <property type="match status" value="1"/>
</dbReference>
<evidence type="ECO:0000259" key="1">
    <source>
        <dbReference type="Pfam" id="PF14200"/>
    </source>
</evidence>
<comment type="caution">
    <text evidence="2">The sequence shown here is derived from an EMBL/GenBank/DDBJ whole genome shotgun (WGS) entry which is preliminary data.</text>
</comment>
<protein>
    <recommendedName>
        <fullName evidence="1">Ricin B lectin domain-containing protein</fullName>
    </recommendedName>
</protein>
<dbReference type="InterPro" id="IPR035992">
    <property type="entry name" value="Ricin_B-like_lectins"/>
</dbReference>
<dbReference type="CDD" id="cd23422">
    <property type="entry name" value="beta-trefoil_Ricin_MPL_CNL"/>
    <property type="match status" value="1"/>
</dbReference>
<dbReference type="InterPro" id="IPR000772">
    <property type="entry name" value="Ricin_B_lectin"/>
</dbReference>
<dbReference type="Gene3D" id="2.80.10.50">
    <property type="match status" value="1"/>
</dbReference>